<keyword evidence="5 7" id="KW-1133">Transmembrane helix</keyword>
<evidence type="ECO:0000256" key="7">
    <source>
        <dbReference type="RuleBase" id="RU362044"/>
    </source>
</evidence>
<evidence type="ECO:0000256" key="2">
    <source>
        <dbReference type="ARBA" id="ARBA00007556"/>
    </source>
</evidence>
<dbReference type="PANTHER" id="PTHR30188">
    <property type="entry name" value="ABC TRANSPORTER PERMEASE PROTEIN-RELATED"/>
    <property type="match status" value="1"/>
</dbReference>
<keyword evidence="4 7" id="KW-0812">Transmembrane</keyword>
<comment type="caution">
    <text evidence="8">The sequence shown here is derived from an EMBL/GenBank/DDBJ whole genome shotgun (WGS) entry which is preliminary data.</text>
</comment>
<dbReference type="EMBL" id="PCVY01000003">
    <property type="protein sequence ID" value="PIQ87564.1"/>
    <property type="molecule type" value="Genomic_DNA"/>
</dbReference>
<accession>A0A2H0LV44</accession>
<dbReference type="PANTHER" id="PTHR30188:SF4">
    <property type="entry name" value="PROTEIN TRIGALACTOSYLDIACYLGLYCEROL 1, CHLOROPLASTIC"/>
    <property type="match status" value="1"/>
</dbReference>
<feature type="transmembrane region" description="Helical" evidence="7">
    <location>
        <begin position="200"/>
        <end position="221"/>
    </location>
</feature>
<feature type="transmembrane region" description="Helical" evidence="7">
    <location>
        <begin position="160"/>
        <end position="188"/>
    </location>
</feature>
<dbReference type="InterPro" id="IPR003453">
    <property type="entry name" value="ABC_MlaE_roteobac"/>
</dbReference>
<evidence type="ECO:0000313" key="8">
    <source>
        <dbReference type="EMBL" id="PIQ87564.1"/>
    </source>
</evidence>
<evidence type="ECO:0000256" key="1">
    <source>
        <dbReference type="ARBA" id="ARBA00004141"/>
    </source>
</evidence>
<evidence type="ECO:0000313" key="9">
    <source>
        <dbReference type="Proteomes" id="UP000230859"/>
    </source>
</evidence>
<dbReference type="InterPro" id="IPR030802">
    <property type="entry name" value="Permease_MalE"/>
</dbReference>
<organism evidence="8 9">
    <name type="scientific">Candidatus Abzuiibacterium crystallinum</name>
    <dbReference type="NCBI Taxonomy" id="1974748"/>
    <lineage>
        <taxon>Bacteria</taxon>
        <taxon>Pseudomonadati</taxon>
        <taxon>Candidatus Omnitrophota</taxon>
        <taxon>Candidatus Abzuiibacterium</taxon>
    </lineage>
</organism>
<evidence type="ECO:0008006" key="10">
    <source>
        <dbReference type="Google" id="ProtNLM"/>
    </source>
</evidence>
<keyword evidence="3" id="KW-0813">Transport</keyword>
<evidence type="ECO:0000256" key="6">
    <source>
        <dbReference type="ARBA" id="ARBA00023136"/>
    </source>
</evidence>
<proteinExistence type="inferred from homology"/>
<feature type="transmembrane region" description="Helical" evidence="7">
    <location>
        <begin position="12"/>
        <end position="34"/>
    </location>
</feature>
<feature type="transmembrane region" description="Helical" evidence="7">
    <location>
        <begin position="241"/>
        <end position="263"/>
    </location>
</feature>
<feature type="transmembrane region" description="Helical" evidence="7">
    <location>
        <begin position="54"/>
        <end position="75"/>
    </location>
</feature>
<dbReference type="Pfam" id="PF02405">
    <property type="entry name" value="MlaE"/>
    <property type="match status" value="1"/>
</dbReference>
<name>A0A2H0LV44_9BACT</name>
<dbReference type="AlphaFoldDB" id="A0A2H0LV44"/>
<comment type="subcellular location">
    <subcellularLocation>
        <location evidence="1">Membrane</location>
        <topology evidence="1">Multi-pass membrane protein</topology>
    </subcellularLocation>
</comment>
<sequence length="264" mass="28378">MDRLKIGLVRTPLYYFYLFLCELGAIARFTGTALKSAILPPYRRSITRRQMDAIGVGSLPIVTLTGLFMGLVLALQSIVELRNIGATAYIGRAIGTTVIRELGPVLSSMMVAARAGSAISAELASMTIGEQIDALRAEGSDPVEKLVEPRLIACLIMMPVLTLICDMVAFIGGWLVACTVIQISSFFYWDSVLEVLTPAFVWGGAIKALAFGFVIGVVSCYSGMKTSFGSSGVGEATTRAVVISSISILALDFLITKIFIVTWW</sequence>
<protein>
    <recommendedName>
        <fullName evidence="10">ABC transporter permease</fullName>
    </recommendedName>
</protein>
<dbReference type="NCBIfam" id="TIGR00056">
    <property type="entry name" value="MlaE family lipid ABC transporter permease subunit"/>
    <property type="match status" value="1"/>
</dbReference>
<dbReference type="GO" id="GO:0005548">
    <property type="term" value="F:phospholipid transporter activity"/>
    <property type="evidence" value="ECO:0007669"/>
    <property type="project" value="TreeGrafter"/>
</dbReference>
<comment type="similarity">
    <text evidence="2 7">Belongs to the MlaE permease family.</text>
</comment>
<keyword evidence="6 7" id="KW-0472">Membrane</keyword>
<gene>
    <name evidence="8" type="ORF">COV74_00385</name>
</gene>
<dbReference type="GO" id="GO:0043190">
    <property type="term" value="C:ATP-binding cassette (ABC) transporter complex"/>
    <property type="evidence" value="ECO:0007669"/>
    <property type="project" value="InterPro"/>
</dbReference>
<reference evidence="8 9" key="1">
    <citation type="submission" date="2017-09" db="EMBL/GenBank/DDBJ databases">
        <title>Depth-based differentiation of microbial function through sediment-hosted aquifers and enrichment of novel symbionts in the deep terrestrial subsurface.</title>
        <authorList>
            <person name="Probst A.J."/>
            <person name="Ladd B."/>
            <person name="Jarett J.K."/>
            <person name="Geller-Mcgrath D.E."/>
            <person name="Sieber C.M."/>
            <person name="Emerson J.B."/>
            <person name="Anantharaman K."/>
            <person name="Thomas B.C."/>
            <person name="Malmstrom R."/>
            <person name="Stieglmeier M."/>
            <person name="Klingl A."/>
            <person name="Woyke T."/>
            <person name="Ryan C.M."/>
            <person name="Banfield J.F."/>
        </authorList>
    </citation>
    <scope>NUCLEOTIDE SEQUENCE [LARGE SCALE GENOMIC DNA]</scope>
    <source>
        <strain evidence="8">CG11_big_fil_rev_8_21_14_0_20_45_26</strain>
    </source>
</reference>
<dbReference type="Proteomes" id="UP000230859">
    <property type="component" value="Unassembled WGS sequence"/>
</dbReference>
<evidence type="ECO:0000256" key="5">
    <source>
        <dbReference type="ARBA" id="ARBA00022989"/>
    </source>
</evidence>
<evidence type="ECO:0000256" key="3">
    <source>
        <dbReference type="ARBA" id="ARBA00022448"/>
    </source>
</evidence>
<evidence type="ECO:0000256" key="4">
    <source>
        <dbReference type="ARBA" id="ARBA00022692"/>
    </source>
</evidence>